<accession>A0A7V8NWP1</accession>
<keyword evidence="2" id="KW-1185">Reference proteome</keyword>
<proteinExistence type="predicted"/>
<name>A0A7V8NWP1_9BACT</name>
<protein>
    <submittedName>
        <fullName evidence="1">Uncharacterized protein</fullName>
    </submittedName>
</protein>
<dbReference type="Proteomes" id="UP000567293">
    <property type="component" value="Unassembled WGS sequence"/>
</dbReference>
<dbReference type="AlphaFoldDB" id="A0A7V8NWP1"/>
<dbReference type="Gene3D" id="3.40.50.880">
    <property type="match status" value="1"/>
</dbReference>
<evidence type="ECO:0000313" key="1">
    <source>
        <dbReference type="EMBL" id="MBA0088791.1"/>
    </source>
</evidence>
<gene>
    <name evidence="1" type="ORF">HRJ53_27695</name>
</gene>
<comment type="caution">
    <text evidence="1">The sequence shown here is derived from an EMBL/GenBank/DDBJ whole genome shotgun (WGS) entry which is preliminary data.</text>
</comment>
<dbReference type="EMBL" id="JACDQQ010002678">
    <property type="protein sequence ID" value="MBA0088791.1"/>
    <property type="molecule type" value="Genomic_DNA"/>
</dbReference>
<sequence length="94" mass="10221">MRNAIRIGVIGDFEPSYHSHFATNAALYDAAAKLNVPLRVRWIPTSTLASAGAPKILGRWDGLIASPGSPYKSFAGMLRGIEFARTQDWPFTGT</sequence>
<organism evidence="1 2">
    <name type="scientific">Candidatus Acidiferrum panamense</name>
    <dbReference type="NCBI Taxonomy" id="2741543"/>
    <lineage>
        <taxon>Bacteria</taxon>
        <taxon>Pseudomonadati</taxon>
        <taxon>Acidobacteriota</taxon>
        <taxon>Terriglobia</taxon>
        <taxon>Candidatus Acidiferrales</taxon>
        <taxon>Candidatus Acidiferrum</taxon>
    </lineage>
</organism>
<evidence type="ECO:0000313" key="2">
    <source>
        <dbReference type="Proteomes" id="UP000567293"/>
    </source>
</evidence>
<reference evidence="1" key="1">
    <citation type="submission" date="2020-06" db="EMBL/GenBank/DDBJ databases">
        <title>Legume-microbial interactions unlock mineral nutrients during tropical forest succession.</title>
        <authorList>
            <person name="Epihov D.Z."/>
        </authorList>
    </citation>
    <scope>NUCLEOTIDE SEQUENCE [LARGE SCALE GENOMIC DNA]</scope>
    <source>
        <strain evidence="1">Pan2503</strain>
    </source>
</reference>
<dbReference type="SUPFAM" id="SSF52317">
    <property type="entry name" value="Class I glutamine amidotransferase-like"/>
    <property type="match status" value="1"/>
</dbReference>
<dbReference type="InterPro" id="IPR029062">
    <property type="entry name" value="Class_I_gatase-like"/>
</dbReference>